<dbReference type="InterPro" id="IPR010820">
    <property type="entry name" value="DUF1421"/>
</dbReference>
<organism evidence="4 5">
    <name type="scientific">Canna indica</name>
    <name type="common">Indian-shot</name>
    <dbReference type="NCBI Taxonomy" id="4628"/>
    <lineage>
        <taxon>Eukaryota</taxon>
        <taxon>Viridiplantae</taxon>
        <taxon>Streptophyta</taxon>
        <taxon>Embryophyta</taxon>
        <taxon>Tracheophyta</taxon>
        <taxon>Spermatophyta</taxon>
        <taxon>Magnoliopsida</taxon>
        <taxon>Liliopsida</taxon>
        <taxon>Zingiberales</taxon>
        <taxon>Cannaceae</taxon>
        <taxon>Canna</taxon>
    </lineage>
</organism>
<feature type="compositionally biased region" description="Polar residues" evidence="2">
    <location>
        <begin position="382"/>
        <end position="392"/>
    </location>
</feature>
<keyword evidence="5" id="KW-1185">Reference proteome</keyword>
<feature type="compositionally biased region" description="Pro residues" evidence="2">
    <location>
        <begin position="283"/>
        <end position="293"/>
    </location>
</feature>
<feature type="region of interest" description="Disordered" evidence="2">
    <location>
        <begin position="476"/>
        <end position="495"/>
    </location>
</feature>
<feature type="compositionally biased region" description="Pro residues" evidence="2">
    <location>
        <begin position="267"/>
        <end position="276"/>
    </location>
</feature>
<reference evidence="4 5" key="1">
    <citation type="submission" date="2023-10" db="EMBL/GenBank/DDBJ databases">
        <title>Chromosome-scale genome assembly provides insights into flower coloration mechanisms of Canna indica.</title>
        <authorList>
            <person name="Li C."/>
        </authorList>
    </citation>
    <scope>NUCLEOTIDE SEQUENCE [LARGE SCALE GENOMIC DNA]</scope>
    <source>
        <tissue evidence="4">Flower</tissue>
    </source>
</reference>
<dbReference type="Proteomes" id="UP001327560">
    <property type="component" value="Chromosome 6"/>
</dbReference>
<feature type="coiled-coil region" evidence="1">
    <location>
        <begin position="138"/>
        <end position="172"/>
    </location>
</feature>
<dbReference type="Pfam" id="PF07223">
    <property type="entry name" value="DUF1421"/>
    <property type="match status" value="1"/>
</dbReference>
<proteinExistence type="predicted"/>
<sequence length="552" mass="60126">MNSSNFMDKQIMELSGSSQPASEFFDLINPKDCQINGASEEGTIRNEEQHREAEILPNYDFQPIRTVGSSSLPTSVGAGLSGSWPSWNSVDSKLASSNLKNAGILDPHELTKVSYEKEKKAYDTAVVAEIDCTVKRYADNLMNALEEVSSRLSKLESRTQHLESSVDELKVAIGNNNGSIDGRLRQIENVLKEVHSVAQIVQDKQNTMEARLHLLQLNGSKEEQQRPESSKSGQPDSLQHEVSPQQPIRQPYQHSVPPAPTTMLPAVPMPNAPLPAPQQSLPPNIPQQLPPSQIPSVPSLPREPYLSAAQHTEAPNQQYQSHIQQAQAIPPSQQQHYHPAPQLPQYSQPLQSQQPATLSPQLSPAMAQHPEESLPYMPAPQSYPQSIQQPASFPQPVNGPSQQFYGPNTNMYEPHATKLSSGLPPFSSGYGQLEPSYAYSGLPSSQSNSISKPLPFASSVPSGGSSKYPRLPTAQILPQATPTGPGSGASSGTRVPIDDVVDKVSTMGFSKDQVRATVRKLTENGQSVDLNVVLDKLMNDGEIQPQKGWFGR</sequence>
<accession>A0AAQ3QH27</accession>
<name>A0AAQ3QH27_9LILI</name>
<evidence type="ECO:0000313" key="4">
    <source>
        <dbReference type="EMBL" id="WOL12516.1"/>
    </source>
</evidence>
<feature type="compositionally biased region" description="Polar residues" evidence="2">
    <location>
        <begin position="230"/>
        <end position="248"/>
    </location>
</feature>
<dbReference type="AlphaFoldDB" id="A0AAQ3QH27"/>
<gene>
    <name evidence="4" type="ORF">Cni_G21283</name>
</gene>
<dbReference type="EMBL" id="CP136895">
    <property type="protein sequence ID" value="WOL12516.1"/>
    <property type="molecule type" value="Genomic_DNA"/>
</dbReference>
<feature type="compositionally biased region" description="Polar residues" evidence="2">
    <location>
        <begin position="442"/>
        <end position="451"/>
    </location>
</feature>
<evidence type="ECO:0000259" key="3">
    <source>
        <dbReference type="Pfam" id="PF07223"/>
    </source>
</evidence>
<feature type="compositionally biased region" description="Low complexity" evidence="2">
    <location>
        <begin position="480"/>
        <end position="493"/>
    </location>
</feature>
<feature type="compositionally biased region" description="Low complexity" evidence="2">
    <location>
        <begin position="317"/>
        <end position="356"/>
    </location>
</feature>
<protein>
    <submittedName>
        <fullName evidence="4">Bromodomain-containing protein</fullName>
    </submittedName>
</protein>
<evidence type="ECO:0000313" key="5">
    <source>
        <dbReference type="Proteomes" id="UP001327560"/>
    </source>
</evidence>
<evidence type="ECO:0000256" key="1">
    <source>
        <dbReference type="SAM" id="Coils"/>
    </source>
</evidence>
<dbReference type="PANTHER" id="PTHR31805">
    <property type="entry name" value="RECEPTOR-LIKE KINASE, PUTATIVE (DUF1421)-RELATED"/>
    <property type="match status" value="1"/>
</dbReference>
<feature type="domain" description="DUF1421" evidence="3">
    <location>
        <begin position="497"/>
        <end position="540"/>
    </location>
</feature>
<feature type="region of interest" description="Disordered" evidence="2">
    <location>
        <begin position="441"/>
        <end position="471"/>
    </location>
</feature>
<keyword evidence="1" id="KW-0175">Coiled coil</keyword>
<feature type="region of interest" description="Disordered" evidence="2">
    <location>
        <begin position="218"/>
        <end position="401"/>
    </location>
</feature>
<feature type="compositionally biased region" description="Basic and acidic residues" evidence="2">
    <location>
        <begin position="220"/>
        <end position="229"/>
    </location>
</feature>
<dbReference type="PANTHER" id="PTHR31805:SF14">
    <property type="entry name" value="RECEPTOR-LIKE KINASE, PUTATIVE (DUF1421)-RELATED"/>
    <property type="match status" value="1"/>
</dbReference>
<evidence type="ECO:0000256" key="2">
    <source>
        <dbReference type="SAM" id="MobiDB-lite"/>
    </source>
</evidence>